<sequence length="117" mass="12164">MKRFLAVGVGGMLGALARAGIFEAISSTAGLWAVNLFGSFVIGYAAARFPKKSAEFRLFISTGFVGSFTTFSAFSAQWFSLLEAQYMAAIGFALAMTAASVLMAAGGLAIGRQAMAK</sequence>
<evidence type="ECO:0000256" key="8">
    <source>
        <dbReference type="ARBA" id="ARBA00035585"/>
    </source>
</evidence>
<comment type="function">
    <text evidence="9 10">Fluoride-specific ion channel. Important for reducing fluoride concentration in the cell, thus reducing its toxicity.</text>
</comment>
<reference evidence="11 12" key="1">
    <citation type="submission" date="2014-09" db="EMBL/GenBank/DDBJ databases">
        <authorList>
            <person name="Urmite Genomes Urmite Genomes"/>
        </authorList>
    </citation>
    <scope>NUCLEOTIDE SEQUENCE [LARGE SCALE GENOMIC DNA]</scope>
    <source>
        <strain evidence="11 12">ES2</strain>
    </source>
</reference>
<accession>A0A098EP17</accession>
<feature type="binding site" evidence="10">
    <location>
        <position position="66"/>
    </location>
    <ligand>
        <name>Na(+)</name>
        <dbReference type="ChEBI" id="CHEBI:29101"/>
        <note>structural</note>
    </ligand>
</feature>
<dbReference type="GO" id="GO:0140114">
    <property type="term" value="P:cellular detoxification of fluoride"/>
    <property type="evidence" value="ECO:0007669"/>
    <property type="project" value="UniProtKB-UniRule"/>
</dbReference>
<dbReference type="InterPro" id="IPR003691">
    <property type="entry name" value="FluC"/>
</dbReference>
<dbReference type="GO" id="GO:0005886">
    <property type="term" value="C:plasma membrane"/>
    <property type="evidence" value="ECO:0007669"/>
    <property type="project" value="UniProtKB-SubCell"/>
</dbReference>
<dbReference type="EMBL" id="CCXS01000001">
    <property type="protein sequence ID" value="CEG24024.1"/>
    <property type="molecule type" value="Genomic_DNA"/>
</dbReference>
<proteinExistence type="inferred from homology"/>
<dbReference type="OrthoDB" id="9799631at2"/>
<evidence type="ECO:0000256" key="9">
    <source>
        <dbReference type="ARBA" id="ARBA00049940"/>
    </source>
</evidence>
<keyword evidence="12" id="KW-1185">Reference proteome</keyword>
<keyword evidence="2 10" id="KW-1003">Cell membrane</keyword>
<evidence type="ECO:0000256" key="3">
    <source>
        <dbReference type="ARBA" id="ARBA00022692"/>
    </source>
</evidence>
<dbReference type="RefSeq" id="WP_052653211.1">
    <property type="nucleotide sequence ID" value="NZ_CCXS01000001.1"/>
</dbReference>
<organism evidence="11 12">
    <name type="scientific">Planococcus massiliensis</name>
    <dbReference type="NCBI Taxonomy" id="1499687"/>
    <lineage>
        <taxon>Bacteria</taxon>
        <taxon>Bacillati</taxon>
        <taxon>Bacillota</taxon>
        <taxon>Bacilli</taxon>
        <taxon>Bacillales</taxon>
        <taxon>Caryophanaceae</taxon>
        <taxon>Planococcus</taxon>
    </lineage>
</organism>
<protein>
    <recommendedName>
        <fullName evidence="10">Fluoride-specific ion channel FluC</fullName>
    </recommendedName>
</protein>
<feature type="transmembrane region" description="Helical" evidence="10">
    <location>
        <begin position="58"/>
        <end position="80"/>
    </location>
</feature>
<dbReference type="GO" id="GO:0062054">
    <property type="term" value="F:fluoride channel activity"/>
    <property type="evidence" value="ECO:0007669"/>
    <property type="project" value="UniProtKB-UniRule"/>
</dbReference>
<evidence type="ECO:0000256" key="4">
    <source>
        <dbReference type="ARBA" id="ARBA00022989"/>
    </source>
</evidence>
<dbReference type="Proteomes" id="UP000043699">
    <property type="component" value="Unassembled WGS sequence"/>
</dbReference>
<comment type="activity regulation">
    <text evidence="10">Na(+) is not transported, but it plays an essential structural role and its presence is essential for fluoride channel function.</text>
</comment>
<dbReference type="HAMAP" id="MF_00454">
    <property type="entry name" value="FluC"/>
    <property type="match status" value="1"/>
</dbReference>
<feature type="transmembrane region" description="Helical" evidence="10">
    <location>
        <begin position="86"/>
        <end position="110"/>
    </location>
</feature>
<keyword evidence="10" id="KW-0915">Sodium</keyword>
<comment type="subcellular location">
    <subcellularLocation>
        <location evidence="1 10">Cell membrane</location>
        <topology evidence="1 10">Multi-pass membrane protein</topology>
    </subcellularLocation>
</comment>
<keyword evidence="6 10" id="KW-0407">Ion channel</keyword>
<evidence type="ECO:0000256" key="5">
    <source>
        <dbReference type="ARBA" id="ARBA00023136"/>
    </source>
</evidence>
<evidence type="ECO:0000256" key="6">
    <source>
        <dbReference type="ARBA" id="ARBA00023303"/>
    </source>
</evidence>
<comment type="catalytic activity">
    <reaction evidence="8">
        <text>fluoride(in) = fluoride(out)</text>
        <dbReference type="Rhea" id="RHEA:76159"/>
        <dbReference type="ChEBI" id="CHEBI:17051"/>
    </reaction>
    <physiologicalReaction direction="left-to-right" evidence="8">
        <dbReference type="Rhea" id="RHEA:76160"/>
    </physiologicalReaction>
</comment>
<feature type="transmembrane region" description="Helical" evidence="10">
    <location>
        <begin position="29"/>
        <end position="46"/>
    </location>
</feature>
<keyword evidence="3 10" id="KW-0812">Transmembrane</keyword>
<dbReference type="Pfam" id="PF02537">
    <property type="entry name" value="CRCB"/>
    <property type="match status" value="1"/>
</dbReference>
<keyword evidence="10" id="KW-0406">Ion transport</keyword>
<evidence type="ECO:0000256" key="1">
    <source>
        <dbReference type="ARBA" id="ARBA00004651"/>
    </source>
</evidence>
<keyword evidence="10" id="KW-0479">Metal-binding</keyword>
<evidence type="ECO:0000256" key="7">
    <source>
        <dbReference type="ARBA" id="ARBA00035120"/>
    </source>
</evidence>
<dbReference type="AlphaFoldDB" id="A0A098EP17"/>
<feature type="binding site" evidence="10">
    <location>
        <position position="69"/>
    </location>
    <ligand>
        <name>Na(+)</name>
        <dbReference type="ChEBI" id="CHEBI:29101"/>
        <note>structural</note>
    </ligand>
</feature>
<name>A0A098EP17_9BACL</name>
<dbReference type="GO" id="GO:0046872">
    <property type="term" value="F:metal ion binding"/>
    <property type="evidence" value="ECO:0007669"/>
    <property type="project" value="UniProtKB-KW"/>
</dbReference>
<evidence type="ECO:0000256" key="2">
    <source>
        <dbReference type="ARBA" id="ARBA00022475"/>
    </source>
</evidence>
<keyword evidence="5 10" id="KW-0472">Membrane</keyword>
<dbReference type="STRING" id="1499687.BN1080_03042"/>
<evidence type="ECO:0000313" key="12">
    <source>
        <dbReference type="Proteomes" id="UP000043699"/>
    </source>
</evidence>
<evidence type="ECO:0000256" key="10">
    <source>
        <dbReference type="HAMAP-Rule" id="MF_00454"/>
    </source>
</evidence>
<keyword evidence="10" id="KW-0813">Transport</keyword>
<keyword evidence="4 10" id="KW-1133">Transmembrane helix</keyword>
<gene>
    <name evidence="11" type="primary">crcB_2</name>
    <name evidence="10" type="synonym">crcB</name>
    <name evidence="10" type="synonym">fluC</name>
    <name evidence="11" type="ORF">BN1080_03042</name>
</gene>
<evidence type="ECO:0000313" key="11">
    <source>
        <dbReference type="EMBL" id="CEG24024.1"/>
    </source>
</evidence>
<comment type="similarity">
    <text evidence="7 10">Belongs to the fluoride channel Fluc/FEX (TC 1.A.43) family.</text>
</comment>